<dbReference type="OrthoDB" id="7933078at2759"/>
<reference evidence="7 8" key="1">
    <citation type="journal article" date="2018" name="Mol. Biol. Evol.">
        <title>Broad Genomic Sampling Reveals a Smut Pathogenic Ancestry of the Fungal Clade Ustilaginomycotina.</title>
        <authorList>
            <person name="Kijpornyongpan T."/>
            <person name="Mondo S.J."/>
            <person name="Barry K."/>
            <person name="Sandor L."/>
            <person name="Lee J."/>
            <person name="Lipzen A."/>
            <person name="Pangilinan J."/>
            <person name="LaButti K."/>
            <person name="Hainaut M."/>
            <person name="Henrissat B."/>
            <person name="Grigoriev I.V."/>
            <person name="Spatafora J.W."/>
            <person name="Aime M.C."/>
        </authorList>
    </citation>
    <scope>NUCLEOTIDE SEQUENCE [LARGE SCALE GENOMIC DNA]</scope>
    <source>
        <strain evidence="7 8">MCA 5214</strain>
    </source>
</reference>
<protein>
    <submittedName>
        <fullName evidence="7">UPF0005-domain-containing protein</fullName>
    </submittedName>
</protein>
<dbReference type="STRING" id="1569628.A0A316UQT9"/>
<keyword evidence="2 5" id="KW-0812">Transmembrane</keyword>
<organism evidence="7 8">
    <name type="scientific">Jaminaea rosea</name>
    <dbReference type="NCBI Taxonomy" id="1569628"/>
    <lineage>
        <taxon>Eukaryota</taxon>
        <taxon>Fungi</taxon>
        <taxon>Dikarya</taxon>
        <taxon>Basidiomycota</taxon>
        <taxon>Ustilaginomycotina</taxon>
        <taxon>Exobasidiomycetes</taxon>
        <taxon>Microstromatales</taxon>
        <taxon>Microstromatales incertae sedis</taxon>
        <taxon>Jaminaea</taxon>
    </lineage>
</organism>
<evidence type="ECO:0000313" key="7">
    <source>
        <dbReference type="EMBL" id="PWN27660.1"/>
    </source>
</evidence>
<keyword evidence="4 5" id="KW-0472">Membrane</keyword>
<evidence type="ECO:0000256" key="6">
    <source>
        <dbReference type="SAM" id="MobiDB-lite"/>
    </source>
</evidence>
<evidence type="ECO:0000256" key="5">
    <source>
        <dbReference type="RuleBase" id="RU004379"/>
    </source>
</evidence>
<name>A0A316UQT9_9BASI</name>
<dbReference type="RefSeq" id="XP_025362272.1">
    <property type="nucleotide sequence ID" value="XM_025507753.1"/>
</dbReference>
<sequence length="287" mass="31504">MSIPQQQHTIAPPSYTPAAPANKKGYSAIPQSDAEGSAAPAGYAAPEYGFDPEAPRTDGDAESDDFKYGVTVDQCSAEIRMQFLKKIYSVLFIQVLGTAIVGAIMSTENISLWVRENQWAFIAPSFASLIVMGFLFWKRHSHPLNLGLLGLFTLLESLSLGAVCSYVDSHVVLQALLITTFVFLGLTLYTFQSKRDFSGMAPWLFGGLLFLVGGGLVQLFVPFSHTVDMLMAGAGTLVFSGYIVFDTYMITRRLSPDEWVLGVISLYLDMINLFLSILRLLNGNRDD</sequence>
<feature type="transmembrane region" description="Helical" evidence="5">
    <location>
        <begin position="119"/>
        <end position="137"/>
    </location>
</feature>
<gene>
    <name evidence="7" type="ORF">BDZ90DRAFT_252107</name>
</gene>
<evidence type="ECO:0000256" key="1">
    <source>
        <dbReference type="ARBA" id="ARBA00004141"/>
    </source>
</evidence>
<feature type="compositionally biased region" description="Low complexity" evidence="6">
    <location>
        <begin position="34"/>
        <end position="48"/>
    </location>
</feature>
<feature type="transmembrane region" description="Helical" evidence="5">
    <location>
        <begin position="229"/>
        <end position="248"/>
    </location>
</feature>
<dbReference type="Proteomes" id="UP000245884">
    <property type="component" value="Unassembled WGS sequence"/>
</dbReference>
<dbReference type="Pfam" id="PF01027">
    <property type="entry name" value="Bax1-I"/>
    <property type="match status" value="1"/>
</dbReference>
<feature type="transmembrane region" description="Helical" evidence="5">
    <location>
        <begin position="172"/>
        <end position="191"/>
    </location>
</feature>
<dbReference type="PANTHER" id="PTHR23291">
    <property type="entry name" value="BAX INHIBITOR-RELATED"/>
    <property type="match status" value="1"/>
</dbReference>
<comment type="subcellular location">
    <subcellularLocation>
        <location evidence="1">Membrane</location>
        <topology evidence="1">Multi-pass membrane protein</topology>
    </subcellularLocation>
</comment>
<feature type="transmembrane region" description="Helical" evidence="5">
    <location>
        <begin position="87"/>
        <end position="107"/>
    </location>
</feature>
<proteinExistence type="inferred from homology"/>
<keyword evidence="8" id="KW-1185">Reference proteome</keyword>
<evidence type="ECO:0000256" key="2">
    <source>
        <dbReference type="ARBA" id="ARBA00022692"/>
    </source>
</evidence>
<feature type="transmembrane region" description="Helical" evidence="5">
    <location>
        <begin position="203"/>
        <end position="223"/>
    </location>
</feature>
<dbReference type="GO" id="GO:0016020">
    <property type="term" value="C:membrane"/>
    <property type="evidence" value="ECO:0007669"/>
    <property type="project" value="UniProtKB-SubCell"/>
</dbReference>
<evidence type="ECO:0000313" key="8">
    <source>
        <dbReference type="Proteomes" id="UP000245884"/>
    </source>
</evidence>
<evidence type="ECO:0000256" key="3">
    <source>
        <dbReference type="ARBA" id="ARBA00022989"/>
    </source>
</evidence>
<feature type="transmembrane region" description="Helical" evidence="5">
    <location>
        <begin position="144"/>
        <end position="166"/>
    </location>
</feature>
<keyword evidence="3 5" id="KW-1133">Transmembrane helix</keyword>
<dbReference type="EMBL" id="KZ819667">
    <property type="protein sequence ID" value="PWN27660.1"/>
    <property type="molecule type" value="Genomic_DNA"/>
</dbReference>
<dbReference type="PANTHER" id="PTHR23291:SF50">
    <property type="entry name" value="PROTEIN LIFEGUARD 4"/>
    <property type="match status" value="1"/>
</dbReference>
<evidence type="ECO:0000256" key="4">
    <source>
        <dbReference type="ARBA" id="ARBA00023136"/>
    </source>
</evidence>
<accession>A0A316UQT9</accession>
<dbReference type="AlphaFoldDB" id="A0A316UQT9"/>
<feature type="compositionally biased region" description="Basic and acidic residues" evidence="6">
    <location>
        <begin position="53"/>
        <end position="62"/>
    </location>
</feature>
<feature type="region of interest" description="Disordered" evidence="6">
    <location>
        <begin position="1"/>
        <end position="62"/>
    </location>
</feature>
<comment type="similarity">
    <text evidence="5">Belongs to the BI1 family.</text>
</comment>
<dbReference type="InterPro" id="IPR006214">
    <property type="entry name" value="Bax_inhibitor_1-related"/>
</dbReference>
<dbReference type="GeneID" id="37029576"/>
<feature type="transmembrane region" description="Helical" evidence="5">
    <location>
        <begin position="260"/>
        <end position="281"/>
    </location>
</feature>